<dbReference type="EMBL" id="VNHM01000003">
    <property type="protein sequence ID" value="TYO96973.1"/>
    <property type="molecule type" value="Genomic_DNA"/>
</dbReference>
<keyword evidence="2" id="KW-1185">Reference proteome</keyword>
<dbReference type="Proteomes" id="UP000323166">
    <property type="component" value="Unassembled WGS sequence"/>
</dbReference>
<dbReference type="AlphaFoldDB" id="A0A5S4ZVI9"/>
<proteinExistence type="predicted"/>
<sequence>MNPILAFSFKLTNTYGIIVHLNIKKVKAPLGVSGGFILNVSVKDSEIRVGIFENFIIDMKEVF</sequence>
<protein>
    <submittedName>
        <fullName evidence="1">Uncharacterized protein</fullName>
    </submittedName>
</protein>
<comment type="caution">
    <text evidence="1">The sequence shown here is derived from an EMBL/GenBank/DDBJ whole genome shotgun (WGS) entry which is preliminary data.</text>
</comment>
<evidence type="ECO:0000313" key="2">
    <source>
        <dbReference type="Proteomes" id="UP000323166"/>
    </source>
</evidence>
<accession>A0A5S4ZVI9</accession>
<gene>
    <name evidence="1" type="ORF">LX24_00783</name>
</gene>
<name>A0A5S4ZVI9_9FIRM</name>
<evidence type="ECO:0000313" key="1">
    <source>
        <dbReference type="EMBL" id="TYO96973.1"/>
    </source>
</evidence>
<reference evidence="1 2" key="1">
    <citation type="submission" date="2019-07" db="EMBL/GenBank/DDBJ databases">
        <title>Genomic Encyclopedia of Type Strains, Phase I: the one thousand microbial genomes (KMG-I) project.</title>
        <authorList>
            <person name="Kyrpides N."/>
        </authorList>
    </citation>
    <scope>NUCLEOTIDE SEQUENCE [LARGE SCALE GENOMIC DNA]</scope>
    <source>
        <strain evidence="1 2">DSM 6562</strain>
    </source>
</reference>
<organism evidence="1 2">
    <name type="scientific">Desulfallas thermosapovorans DSM 6562</name>
    <dbReference type="NCBI Taxonomy" id="1121431"/>
    <lineage>
        <taxon>Bacteria</taxon>
        <taxon>Bacillati</taxon>
        <taxon>Bacillota</taxon>
        <taxon>Clostridia</taxon>
        <taxon>Eubacteriales</taxon>
        <taxon>Desulfallaceae</taxon>
        <taxon>Desulfallas</taxon>
    </lineage>
</organism>